<evidence type="ECO:0000313" key="2">
    <source>
        <dbReference type="Proteomes" id="UP001209878"/>
    </source>
</evidence>
<comment type="caution">
    <text evidence="1">The sequence shown here is derived from an EMBL/GenBank/DDBJ whole genome shotgun (WGS) entry which is preliminary data.</text>
</comment>
<protein>
    <submittedName>
        <fullName evidence="1">Uncharacterized protein</fullName>
    </submittedName>
</protein>
<sequence length="74" mass="8835">MEEWSCAKRDLRCAERRWRKTRLIVHRQIYTTLRVGYRRQLAATKVTYFCSVIREAGHNMKTMHCWAICTSSVA</sequence>
<keyword evidence="2" id="KW-1185">Reference proteome</keyword>
<name>A0AAD9UCW7_RIDPI</name>
<proteinExistence type="predicted"/>
<dbReference type="EMBL" id="JAODUO010000257">
    <property type="protein sequence ID" value="KAK2184670.1"/>
    <property type="molecule type" value="Genomic_DNA"/>
</dbReference>
<reference evidence="1" key="1">
    <citation type="journal article" date="2023" name="Mol. Biol. Evol.">
        <title>Third-Generation Sequencing Reveals the Adaptive Role of the Epigenome in Three Deep-Sea Polychaetes.</title>
        <authorList>
            <person name="Perez M."/>
            <person name="Aroh O."/>
            <person name="Sun Y."/>
            <person name="Lan Y."/>
            <person name="Juniper S.K."/>
            <person name="Young C.R."/>
            <person name="Angers B."/>
            <person name="Qian P.Y."/>
        </authorList>
    </citation>
    <scope>NUCLEOTIDE SEQUENCE</scope>
    <source>
        <strain evidence="1">R07B-5</strain>
    </source>
</reference>
<organism evidence="1 2">
    <name type="scientific">Ridgeia piscesae</name>
    <name type="common">Tubeworm</name>
    <dbReference type="NCBI Taxonomy" id="27915"/>
    <lineage>
        <taxon>Eukaryota</taxon>
        <taxon>Metazoa</taxon>
        <taxon>Spiralia</taxon>
        <taxon>Lophotrochozoa</taxon>
        <taxon>Annelida</taxon>
        <taxon>Polychaeta</taxon>
        <taxon>Sedentaria</taxon>
        <taxon>Canalipalpata</taxon>
        <taxon>Sabellida</taxon>
        <taxon>Siboglinidae</taxon>
        <taxon>Ridgeia</taxon>
    </lineage>
</organism>
<evidence type="ECO:0000313" key="1">
    <source>
        <dbReference type="EMBL" id="KAK2184670.1"/>
    </source>
</evidence>
<dbReference type="Proteomes" id="UP001209878">
    <property type="component" value="Unassembled WGS sequence"/>
</dbReference>
<accession>A0AAD9UCW7</accession>
<gene>
    <name evidence="1" type="ORF">NP493_257g01012</name>
</gene>
<dbReference type="AlphaFoldDB" id="A0AAD9UCW7"/>